<feature type="binding site" evidence="6">
    <location>
        <position position="45"/>
    </location>
    <ligand>
        <name>molybdate</name>
        <dbReference type="ChEBI" id="CHEBI:36264"/>
    </ligand>
</feature>
<keyword evidence="4 7" id="KW-0732">Signal</keyword>
<dbReference type="GO" id="GO:1901359">
    <property type="term" value="F:tungstate binding"/>
    <property type="evidence" value="ECO:0007669"/>
    <property type="project" value="UniProtKB-ARBA"/>
</dbReference>
<evidence type="ECO:0000256" key="5">
    <source>
        <dbReference type="ARBA" id="ARBA00062515"/>
    </source>
</evidence>
<keyword evidence="3 6" id="KW-0479">Metal-binding</keyword>
<dbReference type="GO" id="GO:0046872">
    <property type="term" value="F:metal ion binding"/>
    <property type="evidence" value="ECO:0007669"/>
    <property type="project" value="UniProtKB-KW"/>
</dbReference>
<feature type="binding site" evidence="6">
    <location>
        <position position="72"/>
    </location>
    <ligand>
        <name>molybdate</name>
        <dbReference type="ChEBI" id="CHEBI:36264"/>
    </ligand>
</feature>
<dbReference type="Gene3D" id="3.40.190.10">
    <property type="entry name" value="Periplasmic binding protein-like II"/>
    <property type="match status" value="2"/>
</dbReference>
<gene>
    <name evidence="8" type="primary">modA</name>
    <name evidence="8" type="ORF">NCTC13350_03680</name>
</gene>
<evidence type="ECO:0000256" key="4">
    <source>
        <dbReference type="ARBA" id="ARBA00022729"/>
    </source>
</evidence>
<protein>
    <submittedName>
        <fullName evidence="8">Molybdate-binding periplasmic protein</fullName>
    </submittedName>
</protein>
<reference evidence="8 9" key="1">
    <citation type="submission" date="2018-06" db="EMBL/GenBank/DDBJ databases">
        <authorList>
            <consortium name="Pathogen Informatics"/>
            <person name="Doyle S."/>
        </authorList>
    </citation>
    <scope>NUCLEOTIDE SEQUENCE [LARGE SCALE GENOMIC DNA]</scope>
    <source>
        <strain evidence="8 9">NCTC13350</strain>
    </source>
</reference>
<dbReference type="AlphaFoldDB" id="A0A378ZZQ1"/>
<evidence type="ECO:0000256" key="3">
    <source>
        <dbReference type="ARBA" id="ARBA00022723"/>
    </source>
</evidence>
<comment type="similarity">
    <text evidence="1">Belongs to the bacterial solute-binding protein ModA family.</text>
</comment>
<dbReference type="GO" id="GO:0030973">
    <property type="term" value="F:molybdate ion binding"/>
    <property type="evidence" value="ECO:0007669"/>
    <property type="project" value="TreeGrafter"/>
</dbReference>
<feature type="chain" id="PRO_5016656371" evidence="7">
    <location>
        <begin position="36"/>
        <end position="266"/>
    </location>
</feature>
<dbReference type="CDD" id="cd13536">
    <property type="entry name" value="PBP2_EcModA"/>
    <property type="match status" value="1"/>
</dbReference>
<dbReference type="InterPro" id="IPR050682">
    <property type="entry name" value="ModA/WtpA"/>
</dbReference>
<dbReference type="PANTHER" id="PTHR30632:SF17">
    <property type="entry name" value="MOLYBDATE-BINDING PROTEIN MODA"/>
    <property type="match status" value="1"/>
</dbReference>
<dbReference type="FunFam" id="3.40.190.10:FF:000035">
    <property type="entry name" value="Molybdate ABC transporter substrate-binding protein"/>
    <property type="match status" value="1"/>
</dbReference>
<evidence type="ECO:0000256" key="6">
    <source>
        <dbReference type="PIRSR" id="PIRSR004846-1"/>
    </source>
</evidence>
<evidence type="ECO:0000313" key="8">
    <source>
        <dbReference type="EMBL" id="SUB02714.1"/>
    </source>
</evidence>
<sequence>MTIHLCHSMAGRLRGAMLTVAAVAALSLSSLAAQAQEVTVFAAASLKTALDRIVADYQAGGGAPVTVSYAGSSALAKQIEQGAPADIFISASADWMDKLDKAGLIKAGSRSDLLGNTLVLVAHGGDVPKVEITSALDLSGMIGDGKLAMALVDSVPAGVYGKAALTSLGLWASVEPKVAQSDNVRAALALVATGEAPFGIVYSTDAAADEKVSIMGTFPEGSHAPIVYPAGLTAQSRDGAEAFLTYLKGEKASAVFKAEGFTVLAR</sequence>
<feature type="signal peptide" evidence="7">
    <location>
        <begin position="1"/>
        <end position="35"/>
    </location>
</feature>
<dbReference type="GO" id="GO:0030288">
    <property type="term" value="C:outer membrane-bounded periplasmic space"/>
    <property type="evidence" value="ECO:0007669"/>
    <property type="project" value="TreeGrafter"/>
</dbReference>
<dbReference type="Proteomes" id="UP000255000">
    <property type="component" value="Unassembled WGS sequence"/>
</dbReference>
<dbReference type="GO" id="GO:0015689">
    <property type="term" value="P:molybdate ion transport"/>
    <property type="evidence" value="ECO:0007669"/>
    <property type="project" value="InterPro"/>
</dbReference>
<comment type="subunit">
    <text evidence="5">The complex is composed of two ATP-binding proteins (ModC), two transmembrane proteins (ModB) and a solute-binding protein (ModA).</text>
</comment>
<dbReference type="InterPro" id="IPR005950">
    <property type="entry name" value="ModA"/>
</dbReference>
<name>A0A378ZZQ1_9HYPH</name>
<evidence type="ECO:0000256" key="7">
    <source>
        <dbReference type="SAM" id="SignalP"/>
    </source>
</evidence>
<organism evidence="8 9">
    <name type="scientific">Pannonibacter phragmitetus</name>
    <dbReference type="NCBI Taxonomy" id="121719"/>
    <lineage>
        <taxon>Bacteria</taxon>
        <taxon>Pseudomonadati</taxon>
        <taxon>Pseudomonadota</taxon>
        <taxon>Alphaproteobacteria</taxon>
        <taxon>Hyphomicrobiales</taxon>
        <taxon>Stappiaceae</taxon>
        <taxon>Pannonibacter</taxon>
    </lineage>
</organism>
<dbReference type="NCBIfam" id="TIGR01256">
    <property type="entry name" value="modA"/>
    <property type="match status" value="1"/>
</dbReference>
<keyword evidence="2 6" id="KW-0500">Molybdenum</keyword>
<dbReference type="Pfam" id="PF13531">
    <property type="entry name" value="SBP_bac_11"/>
    <property type="match status" value="1"/>
</dbReference>
<dbReference type="PANTHER" id="PTHR30632">
    <property type="entry name" value="MOLYBDATE-BINDING PERIPLASMIC PROTEIN"/>
    <property type="match status" value="1"/>
</dbReference>
<dbReference type="EMBL" id="UGSK01000001">
    <property type="protein sequence ID" value="SUB02714.1"/>
    <property type="molecule type" value="Genomic_DNA"/>
</dbReference>
<evidence type="ECO:0000313" key="9">
    <source>
        <dbReference type="Proteomes" id="UP000255000"/>
    </source>
</evidence>
<evidence type="ECO:0000256" key="2">
    <source>
        <dbReference type="ARBA" id="ARBA00022505"/>
    </source>
</evidence>
<evidence type="ECO:0000256" key="1">
    <source>
        <dbReference type="ARBA" id="ARBA00009175"/>
    </source>
</evidence>
<feature type="binding site" evidence="6">
    <location>
        <position position="184"/>
    </location>
    <ligand>
        <name>molybdate</name>
        <dbReference type="ChEBI" id="CHEBI:36264"/>
    </ligand>
</feature>
<dbReference type="SUPFAM" id="SSF53850">
    <property type="entry name" value="Periplasmic binding protein-like II"/>
    <property type="match status" value="1"/>
</dbReference>
<accession>A0A378ZZQ1</accession>
<dbReference type="PIRSF" id="PIRSF004846">
    <property type="entry name" value="ModA"/>
    <property type="match status" value="1"/>
</dbReference>
<proteinExistence type="inferred from homology"/>
<feature type="binding site" evidence="6">
    <location>
        <position position="157"/>
    </location>
    <ligand>
        <name>molybdate</name>
        <dbReference type="ChEBI" id="CHEBI:36264"/>
    </ligand>
</feature>
<feature type="binding site" evidence="6">
    <location>
        <position position="202"/>
    </location>
    <ligand>
        <name>molybdate</name>
        <dbReference type="ChEBI" id="CHEBI:36264"/>
    </ligand>
</feature>
<dbReference type="RefSeq" id="WP_019964959.1">
    <property type="nucleotide sequence ID" value="NZ_UGSK01000001.1"/>
</dbReference>